<evidence type="ECO:0000313" key="2">
    <source>
        <dbReference type="Proteomes" id="UP001501094"/>
    </source>
</evidence>
<accession>A0ABP4ZLR4</accession>
<gene>
    <name evidence="1" type="ORF">GCM10009751_09370</name>
</gene>
<dbReference type="EMBL" id="BAAANL010000002">
    <property type="protein sequence ID" value="GAA1854750.1"/>
    <property type="molecule type" value="Genomic_DNA"/>
</dbReference>
<keyword evidence="2" id="KW-1185">Reference proteome</keyword>
<proteinExistence type="predicted"/>
<evidence type="ECO:0000313" key="1">
    <source>
        <dbReference type="EMBL" id="GAA1854750.1"/>
    </source>
</evidence>
<name>A0ABP4ZLR4_9MICO</name>
<dbReference type="Proteomes" id="UP001501094">
    <property type="component" value="Unassembled WGS sequence"/>
</dbReference>
<reference evidence="2" key="1">
    <citation type="journal article" date="2019" name="Int. J. Syst. Evol. Microbiol.">
        <title>The Global Catalogue of Microorganisms (GCM) 10K type strain sequencing project: providing services to taxonomists for standard genome sequencing and annotation.</title>
        <authorList>
            <consortium name="The Broad Institute Genomics Platform"/>
            <consortium name="The Broad Institute Genome Sequencing Center for Infectious Disease"/>
            <person name="Wu L."/>
            <person name="Ma J."/>
        </authorList>
    </citation>
    <scope>NUCLEOTIDE SEQUENCE [LARGE SCALE GENOMIC DNA]</scope>
    <source>
        <strain evidence="2">JCM 14326</strain>
    </source>
</reference>
<organism evidence="1 2">
    <name type="scientific">Myceligenerans crystallogenes</name>
    <dbReference type="NCBI Taxonomy" id="316335"/>
    <lineage>
        <taxon>Bacteria</taxon>
        <taxon>Bacillati</taxon>
        <taxon>Actinomycetota</taxon>
        <taxon>Actinomycetes</taxon>
        <taxon>Micrococcales</taxon>
        <taxon>Promicromonosporaceae</taxon>
        <taxon>Myceligenerans</taxon>
    </lineage>
</organism>
<sequence>MQCPTDQTNLVMSERKGVKLHGRQGANAILPLVSDFRMMSERDRAIRLTDMTDTGMAPGQSSSALS</sequence>
<protein>
    <submittedName>
        <fullName evidence="1">Uncharacterized protein</fullName>
    </submittedName>
</protein>
<comment type="caution">
    <text evidence="1">The sequence shown here is derived from an EMBL/GenBank/DDBJ whole genome shotgun (WGS) entry which is preliminary data.</text>
</comment>